<dbReference type="NCBIfam" id="NF002550">
    <property type="entry name" value="PRK02106.1"/>
    <property type="match status" value="1"/>
</dbReference>
<dbReference type="PROSITE" id="PS51257">
    <property type="entry name" value="PROKAR_LIPOPROTEIN"/>
    <property type="match status" value="1"/>
</dbReference>
<evidence type="ECO:0000256" key="5">
    <source>
        <dbReference type="ARBA" id="ARBA00023002"/>
    </source>
</evidence>
<protein>
    <recommendedName>
        <fullName evidence="6 9">Choline dehydrogenase</fullName>
        <ecNumber evidence="6 9">1.1.99.1</ecNumber>
    </recommendedName>
</protein>
<organism evidence="13 14">
    <name type="scientific">Nocardioides aurantiacus</name>
    <dbReference type="NCBI Taxonomy" id="86796"/>
    <lineage>
        <taxon>Bacteria</taxon>
        <taxon>Bacillati</taxon>
        <taxon>Actinomycetota</taxon>
        <taxon>Actinomycetes</taxon>
        <taxon>Propionibacteriales</taxon>
        <taxon>Nocardioidaceae</taxon>
        <taxon>Nocardioides</taxon>
    </lineage>
</organism>
<dbReference type="NCBIfam" id="TIGR01810">
    <property type="entry name" value="betA"/>
    <property type="match status" value="1"/>
</dbReference>
<dbReference type="GO" id="GO:0050660">
    <property type="term" value="F:flavin adenine dinucleotide binding"/>
    <property type="evidence" value="ECO:0007669"/>
    <property type="project" value="InterPro"/>
</dbReference>
<accession>A0A3N2CNZ7</accession>
<dbReference type="PANTHER" id="PTHR11552">
    <property type="entry name" value="GLUCOSE-METHANOL-CHOLINE GMC OXIDOREDUCTASE"/>
    <property type="match status" value="1"/>
</dbReference>
<dbReference type="InterPro" id="IPR007867">
    <property type="entry name" value="GMC_OxRtase_C"/>
</dbReference>
<keyword evidence="14" id="KW-1185">Reference proteome</keyword>
<dbReference type="PROSITE" id="PS00623">
    <property type="entry name" value="GMC_OXRED_1"/>
    <property type="match status" value="1"/>
</dbReference>
<proteinExistence type="inferred from homology"/>
<keyword evidence="3 8" id="KW-0285">Flavoprotein</keyword>
<comment type="similarity">
    <text evidence="2 8">Belongs to the GMC oxidoreductase family.</text>
</comment>
<dbReference type="SUPFAM" id="SSF51905">
    <property type="entry name" value="FAD/NAD(P)-binding domain"/>
    <property type="match status" value="1"/>
</dbReference>
<feature type="region of interest" description="Disordered" evidence="10">
    <location>
        <begin position="549"/>
        <end position="611"/>
    </location>
</feature>
<dbReference type="Pfam" id="PF00732">
    <property type="entry name" value="GMC_oxred_N"/>
    <property type="match status" value="1"/>
</dbReference>
<evidence type="ECO:0000313" key="14">
    <source>
        <dbReference type="Proteomes" id="UP000281738"/>
    </source>
</evidence>
<feature type="binding site" evidence="7">
    <location>
        <position position="87"/>
    </location>
    <ligand>
        <name>FAD</name>
        <dbReference type="ChEBI" id="CHEBI:57692"/>
    </ligand>
</feature>
<evidence type="ECO:0000259" key="11">
    <source>
        <dbReference type="PROSITE" id="PS00623"/>
    </source>
</evidence>
<evidence type="ECO:0000256" key="3">
    <source>
        <dbReference type="ARBA" id="ARBA00022630"/>
    </source>
</evidence>
<comment type="catalytic activity">
    <reaction evidence="9">
        <text>choline + A = betaine aldehyde + AH2</text>
        <dbReference type="Rhea" id="RHEA:17433"/>
        <dbReference type="ChEBI" id="CHEBI:13193"/>
        <dbReference type="ChEBI" id="CHEBI:15354"/>
        <dbReference type="ChEBI" id="CHEBI:15710"/>
        <dbReference type="ChEBI" id="CHEBI:17499"/>
        <dbReference type="EC" id="1.1.99.1"/>
    </reaction>
</comment>
<dbReference type="GO" id="GO:0008812">
    <property type="term" value="F:choline dehydrogenase activity"/>
    <property type="evidence" value="ECO:0007669"/>
    <property type="project" value="UniProtKB-UniRule"/>
</dbReference>
<dbReference type="GO" id="GO:0019285">
    <property type="term" value="P:glycine betaine biosynthetic process from choline"/>
    <property type="evidence" value="ECO:0007669"/>
    <property type="project" value="UniProtKB-UniRule"/>
</dbReference>
<keyword evidence="5" id="KW-0560">Oxidoreductase</keyword>
<dbReference type="PROSITE" id="PS00624">
    <property type="entry name" value="GMC_OXRED_2"/>
    <property type="match status" value="1"/>
</dbReference>
<dbReference type="Gene3D" id="3.50.50.60">
    <property type="entry name" value="FAD/NAD(P)-binding domain"/>
    <property type="match status" value="1"/>
</dbReference>
<reference evidence="13 14" key="1">
    <citation type="submission" date="2018-11" db="EMBL/GenBank/DDBJ databases">
        <title>Sequencing the genomes of 1000 actinobacteria strains.</title>
        <authorList>
            <person name="Klenk H.-P."/>
        </authorList>
    </citation>
    <scope>NUCLEOTIDE SEQUENCE [LARGE SCALE GENOMIC DNA]</scope>
    <source>
        <strain evidence="13 14">DSM 12652</strain>
    </source>
</reference>
<comment type="caution">
    <text evidence="13">The sequence shown here is derived from an EMBL/GenBank/DDBJ whole genome shotgun (WGS) entry which is preliminary data.</text>
</comment>
<dbReference type="RefSeq" id="WP_123388642.1">
    <property type="nucleotide sequence ID" value="NZ_RKHO01000001.1"/>
</dbReference>
<feature type="domain" description="Glucose-methanol-choline oxidoreductase N-terminal" evidence="11">
    <location>
        <begin position="85"/>
        <end position="108"/>
    </location>
</feature>
<dbReference type="InterPro" id="IPR000172">
    <property type="entry name" value="GMC_OxRdtase_N"/>
</dbReference>
<dbReference type="Proteomes" id="UP000281738">
    <property type="component" value="Unassembled WGS sequence"/>
</dbReference>
<sequence>MSRRDRYDFVIVGGGSAGCALANRLSADPATTVLVLEAGRTDRWDPLVHAPAALPFPIGNPLYDWRYESEPEPGMGGRRVYHARGKVLGGSSSINGMIFQRGNPMDYERWAADPGLERWDYRHCLPYFRRMESLVLPDGQVGADAWRGGSGPLVLERSPATNPLFSAFFEAAEQAGYPRSDDVNGYRQEGFGRFDRNIVKGVRMSAARAYLHPVMHRPNLTVETFAQATRVRFEGTRAVGVDYLRGGRVRRHAAAGEVLLCGGAIGTPQLLQLSGVGDPDHLRPLGVEVVHDLPGVGENLQDHLEVYIQHSSLQPVSIVEGLKWRNRPLVGLEWLLKRTGTAASNHFEGGGFARSNDDVDWPNLMFHFLPIAIRYDGSPPAGQDRYAHGYQVHVGPMYADTRGWVRIDSTDPRRKPKLLFNYLTTPNDRREWVEAVRVAREILGQPAFAPFSGGELSPGADVETDEEILDWVRRDAETALHPSCTAKMGLDAASVTHPDSLRVHGVDGLRVVDASVFPYVTNGNIYAPVMMVAEKAADLVLGNTPLAPAQTPYYRHRGGSPLYPPGDPRNSDPVPPRVAAAYGPSIHPHHHPGAARQDDLAPIPATGEDTP</sequence>
<dbReference type="InterPro" id="IPR011533">
    <property type="entry name" value="BetA"/>
</dbReference>
<dbReference type="InterPro" id="IPR036188">
    <property type="entry name" value="FAD/NAD-bd_sf"/>
</dbReference>
<evidence type="ECO:0000256" key="2">
    <source>
        <dbReference type="ARBA" id="ARBA00010790"/>
    </source>
</evidence>
<evidence type="ECO:0000256" key="8">
    <source>
        <dbReference type="RuleBase" id="RU003968"/>
    </source>
</evidence>
<dbReference type="InterPro" id="IPR012132">
    <property type="entry name" value="GMC_OxRdtase"/>
</dbReference>
<dbReference type="EC" id="1.1.99.1" evidence="6 9"/>
<evidence type="ECO:0000256" key="6">
    <source>
        <dbReference type="NCBIfam" id="TIGR01810"/>
    </source>
</evidence>
<evidence type="ECO:0000259" key="12">
    <source>
        <dbReference type="PROSITE" id="PS00624"/>
    </source>
</evidence>
<evidence type="ECO:0000256" key="7">
    <source>
        <dbReference type="PIRSR" id="PIRSR000137-2"/>
    </source>
</evidence>
<evidence type="ECO:0000256" key="4">
    <source>
        <dbReference type="ARBA" id="ARBA00022827"/>
    </source>
</evidence>
<evidence type="ECO:0000256" key="9">
    <source>
        <dbReference type="RuleBase" id="RU003969"/>
    </source>
</evidence>
<gene>
    <name evidence="13" type="ORF">EDD33_0057</name>
</gene>
<feature type="domain" description="Glucose-methanol-choline oxidoreductase N-terminal" evidence="12">
    <location>
        <begin position="263"/>
        <end position="277"/>
    </location>
</feature>
<dbReference type="EMBL" id="RKHO01000001">
    <property type="protein sequence ID" value="ROR89240.1"/>
    <property type="molecule type" value="Genomic_DNA"/>
</dbReference>
<dbReference type="GO" id="GO:0016020">
    <property type="term" value="C:membrane"/>
    <property type="evidence" value="ECO:0007669"/>
    <property type="project" value="TreeGrafter"/>
</dbReference>
<comment type="pathway">
    <text evidence="9">Amine and polyamine biosynthesis; betaine biosynthesis via choline pathway; betaine aldehyde from choline (cytochrome c reductase route): step 1/1.</text>
</comment>
<dbReference type="PANTHER" id="PTHR11552:SF147">
    <property type="entry name" value="CHOLINE DEHYDROGENASE, MITOCHONDRIAL"/>
    <property type="match status" value="1"/>
</dbReference>
<evidence type="ECO:0000256" key="10">
    <source>
        <dbReference type="SAM" id="MobiDB-lite"/>
    </source>
</evidence>
<keyword evidence="4 7" id="KW-0274">FAD</keyword>
<name>A0A3N2CNZ7_9ACTN</name>
<comment type="cofactor">
    <cofactor evidence="1 7">
        <name>FAD</name>
        <dbReference type="ChEBI" id="CHEBI:57692"/>
    </cofactor>
</comment>
<evidence type="ECO:0000256" key="1">
    <source>
        <dbReference type="ARBA" id="ARBA00001974"/>
    </source>
</evidence>
<dbReference type="OrthoDB" id="9785276at2"/>
<evidence type="ECO:0000313" key="13">
    <source>
        <dbReference type="EMBL" id="ROR89240.1"/>
    </source>
</evidence>
<dbReference type="AlphaFoldDB" id="A0A3N2CNZ7"/>
<dbReference type="PIRSF" id="PIRSF000137">
    <property type="entry name" value="Alcohol_oxidase"/>
    <property type="match status" value="1"/>
</dbReference>
<dbReference type="SUPFAM" id="SSF54373">
    <property type="entry name" value="FAD-linked reductases, C-terminal domain"/>
    <property type="match status" value="1"/>
</dbReference>
<dbReference type="UniPathway" id="UPA00529">
    <property type="reaction ID" value="UER00385"/>
</dbReference>
<dbReference type="Gene3D" id="3.30.560.10">
    <property type="entry name" value="Glucose Oxidase, domain 3"/>
    <property type="match status" value="1"/>
</dbReference>
<dbReference type="Pfam" id="PF05199">
    <property type="entry name" value="GMC_oxred_C"/>
    <property type="match status" value="1"/>
</dbReference>